<gene>
    <name evidence="1" type="ORF">SAMN04487992_1265</name>
</gene>
<dbReference type="Proteomes" id="UP000182114">
    <property type="component" value="Unassembled WGS sequence"/>
</dbReference>
<dbReference type="EMBL" id="FNBD01000026">
    <property type="protein sequence ID" value="SDF55425.1"/>
    <property type="molecule type" value="Genomic_DNA"/>
</dbReference>
<name>A0A1G7M0U8_9FLAO</name>
<dbReference type="RefSeq" id="WP_074539583.1">
    <property type="nucleotide sequence ID" value="NZ_FNBD01000026.1"/>
</dbReference>
<keyword evidence="2" id="KW-1185">Reference proteome</keyword>
<proteinExistence type="predicted"/>
<dbReference type="AlphaFoldDB" id="A0A1G7M0U8"/>
<accession>A0A1G7M0U8</accession>
<evidence type="ECO:0000313" key="1">
    <source>
        <dbReference type="EMBL" id="SDF55425.1"/>
    </source>
</evidence>
<organism evidence="1 2">
    <name type="scientific">Cellulophaga baltica</name>
    <dbReference type="NCBI Taxonomy" id="76594"/>
    <lineage>
        <taxon>Bacteria</taxon>
        <taxon>Pseudomonadati</taxon>
        <taxon>Bacteroidota</taxon>
        <taxon>Flavobacteriia</taxon>
        <taxon>Flavobacteriales</taxon>
        <taxon>Flavobacteriaceae</taxon>
        <taxon>Cellulophaga</taxon>
    </lineage>
</organism>
<evidence type="ECO:0000313" key="2">
    <source>
        <dbReference type="Proteomes" id="UP000182114"/>
    </source>
</evidence>
<sequence length="147" mass="16435">MIKIANFSSRQLIAFTILLISLFHAQAIYFQSIFTESAATYSSLHLIETKGGRSAWSDFYSHEVSDVLVLENNNHVSKTFFLIRNNTLINVQAIFAVGLIGDWAERQAFSGAISTDGRTAMQIFIQNTWGAFGNVARRCTSIIEYSV</sequence>
<reference evidence="2" key="1">
    <citation type="submission" date="2016-10" db="EMBL/GenBank/DDBJ databases">
        <authorList>
            <person name="Varghese N."/>
            <person name="Submissions S."/>
        </authorList>
    </citation>
    <scope>NUCLEOTIDE SEQUENCE [LARGE SCALE GENOMIC DNA]</scope>
    <source>
        <strain evidence="2">DSM 24729</strain>
    </source>
</reference>
<protein>
    <submittedName>
        <fullName evidence="1">Uncharacterized protein</fullName>
    </submittedName>
</protein>